<feature type="signal peptide" evidence="5">
    <location>
        <begin position="1"/>
        <end position="20"/>
    </location>
</feature>
<dbReference type="Gene3D" id="3.90.70.10">
    <property type="entry name" value="Cysteine proteinases"/>
    <property type="match status" value="1"/>
</dbReference>
<dbReference type="SUPFAM" id="SSF54001">
    <property type="entry name" value="Cysteine proteinases"/>
    <property type="match status" value="1"/>
</dbReference>
<reference evidence="9 10" key="2">
    <citation type="submission" date="2024-05" db="EMBL/GenBank/DDBJ databases">
        <authorList>
            <person name="Chen Y."/>
            <person name="Shah S."/>
            <person name="Dougan E. K."/>
            <person name="Thang M."/>
            <person name="Chan C."/>
        </authorList>
    </citation>
    <scope>NUCLEOTIDE SEQUENCE [LARGE SCALE GENOMIC DNA]</scope>
</reference>
<feature type="region of interest" description="Disordered" evidence="4">
    <location>
        <begin position="329"/>
        <end position="360"/>
    </location>
</feature>
<dbReference type="InterPro" id="IPR000169">
    <property type="entry name" value="Pept_cys_AS"/>
</dbReference>
<protein>
    <submittedName>
        <fullName evidence="9">Xylem cysteine proteinase 1</fullName>
    </submittedName>
</protein>
<evidence type="ECO:0000256" key="4">
    <source>
        <dbReference type="SAM" id="MobiDB-lite"/>
    </source>
</evidence>
<feature type="domain" description="Cathepsin propeptide inhibitor" evidence="7">
    <location>
        <begin position="28"/>
        <end position="87"/>
    </location>
</feature>
<dbReference type="Pfam" id="PF00112">
    <property type="entry name" value="Peptidase_C1"/>
    <property type="match status" value="1"/>
</dbReference>
<dbReference type="GO" id="GO:0008234">
    <property type="term" value="F:cysteine-type peptidase activity"/>
    <property type="evidence" value="ECO:0007669"/>
    <property type="project" value="InterPro"/>
</dbReference>
<dbReference type="CDD" id="cd02248">
    <property type="entry name" value="Peptidase_C1A"/>
    <property type="match status" value="1"/>
</dbReference>
<proteinExistence type="inferred from homology"/>
<dbReference type="OrthoDB" id="190265at2759"/>
<feature type="chain" id="PRO_5043270746" evidence="5">
    <location>
        <begin position="21"/>
        <end position="438"/>
    </location>
</feature>
<comment type="similarity">
    <text evidence="1">Belongs to the peptidase C1 family.</text>
</comment>
<accession>A0A9P1CSZ3</accession>
<dbReference type="PROSITE" id="PS00639">
    <property type="entry name" value="THIOL_PROTEASE_HIS"/>
    <property type="match status" value="1"/>
</dbReference>
<dbReference type="EMBL" id="CAMXCT030002258">
    <property type="protein sequence ID" value="CAL4784183.1"/>
    <property type="molecule type" value="Genomic_DNA"/>
</dbReference>
<dbReference type="PRINTS" id="PR00705">
    <property type="entry name" value="PAPAIN"/>
</dbReference>
<dbReference type="InterPro" id="IPR039417">
    <property type="entry name" value="Peptidase_C1A_papain-like"/>
</dbReference>
<dbReference type="InterPro" id="IPR013201">
    <property type="entry name" value="Prot_inhib_I29"/>
</dbReference>
<evidence type="ECO:0000313" key="8">
    <source>
        <dbReference type="EMBL" id="CAI3996871.1"/>
    </source>
</evidence>
<dbReference type="EMBL" id="CAMXCT020002258">
    <property type="protein sequence ID" value="CAL1150246.1"/>
    <property type="molecule type" value="Genomic_DNA"/>
</dbReference>
<evidence type="ECO:0000259" key="6">
    <source>
        <dbReference type="SMART" id="SM00645"/>
    </source>
</evidence>
<gene>
    <name evidence="8" type="ORF">C1SCF055_LOCUS23307</name>
</gene>
<comment type="caution">
    <text evidence="8">The sequence shown here is derived from an EMBL/GenBank/DDBJ whole genome shotgun (WGS) entry which is preliminary data.</text>
</comment>
<evidence type="ECO:0000313" key="10">
    <source>
        <dbReference type="Proteomes" id="UP001152797"/>
    </source>
</evidence>
<dbReference type="InterPro" id="IPR025660">
    <property type="entry name" value="Pept_his_AS"/>
</dbReference>
<evidence type="ECO:0000256" key="3">
    <source>
        <dbReference type="ARBA" id="ARBA00023157"/>
    </source>
</evidence>
<dbReference type="InterPro" id="IPR013128">
    <property type="entry name" value="Peptidase_C1A"/>
</dbReference>
<dbReference type="Pfam" id="PF08246">
    <property type="entry name" value="Inhibitor_I29"/>
    <property type="match status" value="1"/>
</dbReference>
<keyword evidence="10" id="KW-1185">Reference proteome</keyword>
<evidence type="ECO:0000313" key="9">
    <source>
        <dbReference type="EMBL" id="CAL4784183.1"/>
    </source>
</evidence>
<feature type="domain" description="Peptidase C1A papain C-terminal" evidence="6">
    <location>
        <begin position="116"/>
        <end position="332"/>
    </location>
</feature>
<dbReference type="PANTHER" id="PTHR12411">
    <property type="entry name" value="CYSTEINE PROTEASE FAMILY C1-RELATED"/>
    <property type="match status" value="1"/>
</dbReference>
<dbReference type="EMBL" id="CAMXCT010002258">
    <property type="protein sequence ID" value="CAI3996871.1"/>
    <property type="molecule type" value="Genomic_DNA"/>
</dbReference>
<dbReference type="PROSITE" id="PS00139">
    <property type="entry name" value="THIOL_PROTEASE_CYS"/>
    <property type="match status" value="1"/>
</dbReference>
<sequence length="438" mass="47117">MAILYQIACSLVLSVTLVTAVPDAKQAFEKYIKDFGKSYKDAAEKEMRFKAFSENYEYILAENVKFSSGHAYKLGLNDFSDITPEEFEKKLGMRLRPKTLWRGPKKGTHKVRNISLPGSVDWRTKGVVTPVKNQQQCGSCWAFSSTGALEGAWALATGQLVSLSEQQLVDCSSSFGNEGCQGGDMDAAFEYEEQASVCTEKSYPYTAEDGSCTASSCTVGIPDHDVTGYVDVQADDEEALMDAVAQQPVSVAIEADKRAFQNYQSGVLSKVCGTSLDHGVLVVGYGSQWGKDYWLVKNSWGAFWGEDGYVKLERGKPGAGECGIKSEASYPTVSGSAPSPPTPPPSTGHYGQPPCKKDESPLQVVGKGQVCTPSCENGCPTDVPSGTTARPRCVDDYCVLSCYFSGCPAGAKCIHNAGPFAMGMCVYPTEDPETEIAI</sequence>
<keyword evidence="3" id="KW-1015">Disulfide bond</keyword>
<keyword evidence="2" id="KW-0865">Zymogen</keyword>
<evidence type="ECO:0000256" key="5">
    <source>
        <dbReference type="SAM" id="SignalP"/>
    </source>
</evidence>
<dbReference type="SMART" id="SM00645">
    <property type="entry name" value="Pept_C1"/>
    <property type="match status" value="1"/>
</dbReference>
<dbReference type="Proteomes" id="UP001152797">
    <property type="component" value="Unassembled WGS sequence"/>
</dbReference>
<organism evidence="8">
    <name type="scientific">Cladocopium goreaui</name>
    <dbReference type="NCBI Taxonomy" id="2562237"/>
    <lineage>
        <taxon>Eukaryota</taxon>
        <taxon>Sar</taxon>
        <taxon>Alveolata</taxon>
        <taxon>Dinophyceae</taxon>
        <taxon>Suessiales</taxon>
        <taxon>Symbiodiniaceae</taxon>
        <taxon>Cladocopium</taxon>
    </lineage>
</organism>
<keyword evidence="5" id="KW-0732">Signal</keyword>
<name>A0A9P1CSZ3_9DINO</name>
<dbReference type="AlphaFoldDB" id="A0A9P1CSZ3"/>
<dbReference type="SMART" id="SM00848">
    <property type="entry name" value="Inhibitor_I29"/>
    <property type="match status" value="1"/>
</dbReference>
<evidence type="ECO:0000256" key="1">
    <source>
        <dbReference type="ARBA" id="ARBA00008455"/>
    </source>
</evidence>
<dbReference type="InterPro" id="IPR038765">
    <property type="entry name" value="Papain-like_cys_pep_sf"/>
</dbReference>
<dbReference type="InterPro" id="IPR025661">
    <property type="entry name" value="Pept_asp_AS"/>
</dbReference>
<dbReference type="PROSITE" id="PS00640">
    <property type="entry name" value="THIOL_PROTEASE_ASN"/>
    <property type="match status" value="1"/>
</dbReference>
<evidence type="ECO:0000256" key="2">
    <source>
        <dbReference type="ARBA" id="ARBA00023145"/>
    </source>
</evidence>
<dbReference type="GO" id="GO:0006508">
    <property type="term" value="P:proteolysis"/>
    <property type="evidence" value="ECO:0007669"/>
    <property type="project" value="InterPro"/>
</dbReference>
<dbReference type="InterPro" id="IPR000668">
    <property type="entry name" value="Peptidase_C1A_C"/>
</dbReference>
<reference evidence="8" key="1">
    <citation type="submission" date="2022-10" db="EMBL/GenBank/DDBJ databases">
        <authorList>
            <person name="Chen Y."/>
            <person name="Dougan E. K."/>
            <person name="Chan C."/>
            <person name="Rhodes N."/>
            <person name="Thang M."/>
        </authorList>
    </citation>
    <scope>NUCLEOTIDE SEQUENCE</scope>
</reference>
<evidence type="ECO:0000259" key="7">
    <source>
        <dbReference type="SMART" id="SM00848"/>
    </source>
</evidence>
<dbReference type="FunFam" id="3.90.70.10:FF:000039">
    <property type="entry name" value="Cysteine proteinase 2, putative"/>
    <property type="match status" value="1"/>
</dbReference>